<dbReference type="GO" id="GO:0004029">
    <property type="term" value="F:aldehyde dehydrogenase (NAD+) activity"/>
    <property type="evidence" value="ECO:0007669"/>
    <property type="project" value="TreeGrafter"/>
</dbReference>
<dbReference type="EMBL" id="BSUM01000001">
    <property type="protein sequence ID" value="GMA30734.1"/>
    <property type="molecule type" value="Genomic_DNA"/>
</dbReference>
<evidence type="ECO:0000313" key="2">
    <source>
        <dbReference type="EMBL" id="GMA30734.1"/>
    </source>
</evidence>
<dbReference type="SUPFAM" id="SSF51735">
    <property type="entry name" value="NAD(P)-binding Rossmann-fold domains"/>
    <property type="match status" value="1"/>
</dbReference>
<dbReference type="Gene3D" id="3.40.50.720">
    <property type="entry name" value="NAD(P)-binding Rossmann-like Domain"/>
    <property type="match status" value="1"/>
</dbReference>
<dbReference type="RefSeq" id="WP_284249451.1">
    <property type="nucleotide sequence ID" value="NZ_BSUM01000001.1"/>
</dbReference>
<sequence>MRIVLVGATGNIGTALLRAAADRSSVTHVDAVSRRGAGRLTTPGPVAVAHHALDAAAPAGTEDAERLAELASGADAVVHLAWSSARSASRATAANVALSRGVLRAARGARQLVVGSCASVYSASYTQDARDEDWATDGLTGVALSQDKVGHEHLADEFERRHPGVVVTRVRPALVLQESAGAELARRHLGPLALGLGRAVPTLLWPEGLRLQVAHADDVAATFLAAIERRAPGAYNIASPQVLHAGDVAQAIGAHRTVTISPALAQTGHDVAWWTRTVRARPDWLDVLRAVPVLDSSRAHDLLGVRPRWDGSDVLRAAARGIADRREGWTPALSRRREPGPTHL</sequence>
<keyword evidence="3" id="KW-1185">Reference proteome</keyword>
<name>A0AA37XB68_9MICO</name>
<dbReference type="InterPro" id="IPR001509">
    <property type="entry name" value="Epimerase_deHydtase"/>
</dbReference>
<reference evidence="2" key="2">
    <citation type="submission" date="2023-02" db="EMBL/GenBank/DDBJ databases">
        <authorList>
            <person name="Sun Q."/>
            <person name="Mori K."/>
        </authorList>
    </citation>
    <scope>NUCLEOTIDE SEQUENCE</scope>
    <source>
        <strain evidence="2">NBRC 112290</strain>
    </source>
</reference>
<dbReference type="Proteomes" id="UP001157161">
    <property type="component" value="Unassembled WGS sequence"/>
</dbReference>
<dbReference type="GO" id="GO:0005737">
    <property type="term" value="C:cytoplasm"/>
    <property type="evidence" value="ECO:0007669"/>
    <property type="project" value="TreeGrafter"/>
</dbReference>
<comment type="caution">
    <text evidence="2">The sequence shown here is derived from an EMBL/GenBank/DDBJ whole genome shotgun (WGS) entry which is preliminary data.</text>
</comment>
<feature type="domain" description="NAD-dependent epimerase/dehydratase" evidence="1">
    <location>
        <begin position="3"/>
        <end position="238"/>
    </location>
</feature>
<evidence type="ECO:0000259" key="1">
    <source>
        <dbReference type="Pfam" id="PF01370"/>
    </source>
</evidence>
<protein>
    <submittedName>
        <fullName evidence="2">Nucleoside-diphosphate sugar epimerase</fullName>
    </submittedName>
</protein>
<dbReference type="Pfam" id="PF01370">
    <property type="entry name" value="Epimerase"/>
    <property type="match status" value="1"/>
</dbReference>
<dbReference type="PANTHER" id="PTHR48079:SF6">
    <property type="entry name" value="NAD(P)-BINDING DOMAIN-CONTAINING PROTEIN-RELATED"/>
    <property type="match status" value="1"/>
</dbReference>
<dbReference type="AlphaFoldDB" id="A0AA37XB68"/>
<dbReference type="InterPro" id="IPR036291">
    <property type="entry name" value="NAD(P)-bd_dom_sf"/>
</dbReference>
<proteinExistence type="predicted"/>
<accession>A0AA37XB68</accession>
<gene>
    <name evidence="2" type="ORF">GCM10025875_07260</name>
</gene>
<dbReference type="InterPro" id="IPR051783">
    <property type="entry name" value="NAD(P)-dependent_oxidoreduct"/>
</dbReference>
<evidence type="ECO:0000313" key="3">
    <source>
        <dbReference type="Proteomes" id="UP001157161"/>
    </source>
</evidence>
<organism evidence="2 3">
    <name type="scientific">Litorihabitans aurantiacus</name>
    <dbReference type="NCBI Taxonomy" id="1930061"/>
    <lineage>
        <taxon>Bacteria</taxon>
        <taxon>Bacillati</taxon>
        <taxon>Actinomycetota</taxon>
        <taxon>Actinomycetes</taxon>
        <taxon>Micrococcales</taxon>
        <taxon>Beutenbergiaceae</taxon>
        <taxon>Litorihabitans</taxon>
    </lineage>
</organism>
<dbReference type="PANTHER" id="PTHR48079">
    <property type="entry name" value="PROTEIN YEEZ"/>
    <property type="match status" value="1"/>
</dbReference>
<reference evidence="2" key="1">
    <citation type="journal article" date="2014" name="Int. J. Syst. Evol. Microbiol.">
        <title>Complete genome sequence of Corynebacterium casei LMG S-19264T (=DSM 44701T), isolated from a smear-ripened cheese.</title>
        <authorList>
            <consortium name="US DOE Joint Genome Institute (JGI-PGF)"/>
            <person name="Walter F."/>
            <person name="Albersmeier A."/>
            <person name="Kalinowski J."/>
            <person name="Ruckert C."/>
        </authorList>
    </citation>
    <scope>NUCLEOTIDE SEQUENCE</scope>
    <source>
        <strain evidence="2">NBRC 112290</strain>
    </source>
</reference>